<evidence type="ECO:0000256" key="10">
    <source>
        <dbReference type="SAM" id="MobiDB-lite"/>
    </source>
</evidence>
<gene>
    <name evidence="11" type="ORF">GP486_006254</name>
</gene>
<feature type="region of interest" description="Disordered" evidence="10">
    <location>
        <begin position="287"/>
        <end position="318"/>
    </location>
</feature>
<evidence type="ECO:0000313" key="11">
    <source>
        <dbReference type="EMBL" id="KAH0555800.1"/>
    </source>
</evidence>
<dbReference type="GO" id="GO:0005730">
    <property type="term" value="C:nucleolus"/>
    <property type="evidence" value="ECO:0007669"/>
    <property type="project" value="UniProtKB-SubCell"/>
</dbReference>
<evidence type="ECO:0000256" key="3">
    <source>
        <dbReference type="ARBA" id="ARBA00009352"/>
    </source>
</evidence>
<evidence type="ECO:0000256" key="9">
    <source>
        <dbReference type="ARBA" id="ARBA00029498"/>
    </source>
</evidence>
<dbReference type="InterPro" id="IPR038253">
    <property type="entry name" value="SRP68_N_sf"/>
</dbReference>
<dbReference type="GO" id="GO:0005047">
    <property type="term" value="F:signal recognition particle binding"/>
    <property type="evidence" value="ECO:0007669"/>
    <property type="project" value="InterPro"/>
</dbReference>
<dbReference type="GO" id="GO:0005786">
    <property type="term" value="C:signal recognition particle, endoplasmic reticulum targeting"/>
    <property type="evidence" value="ECO:0007669"/>
    <property type="project" value="UniProtKB-KW"/>
</dbReference>
<reference evidence="11" key="1">
    <citation type="submission" date="2021-03" db="EMBL/GenBank/DDBJ databases">
        <title>Comparative genomics and phylogenomic investigation of the class Geoglossomycetes provide insights into ecological specialization and systematics.</title>
        <authorList>
            <person name="Melie T."/>
            <person name="Pirro S."/>
            <person name="Miller A.N."/>
            <person name="Quandt A."/>
        </authorList>
    </citation>
    <scope>NUCLEOTIDE SEQUENCE</scope>
    <source>
        <strain evidence="11">CAQ_001_2017</strain>
    </source>
</reference>
<feature type="region of interest" description="Disordered" evidence="10">
    <location>
        <begin position="515"/>
        <end position="546"/>
    </location>
</feature>
<sequence>MKSTHSVDTAPKGITGSTRRHIISRLHKAATYANELVKLLGDRETTGASETDILEARAYCACLSGAMKFEKQNWEDSLKFYSEARVIYDTLTSSTKKDTFRDLLSTAIDPSIRYSAYQRQLPRTVAIPTIARRYFPHSDSELVTAIEKLDPDALSEKPSQKKGSAAAPDSVPKTITWRSRTVALEDASIALALAAVSTASGNLSTFLSSPRSPELMPKEKAAAYDDVLTASQDAVDATKRAIDELIAEGVDQGDKRMQGLQVTKTAVNYALVGWRIGRNRVLSGEHDGASMRTVVARKPKKSGKSGKPHAEKEGKGGKLSKLRERVALYDATLQSLDSVKELPGVAADEPFLKELQGKRLYFQALKCLAIARSHDVLGNRKEALALFDRAFSLSGQSQALASPTSATQPLLPGLDIQPAEVEYLRQLLQAEVFRFRALVELDNTDESSSKKLNGQDPKNKTPLLEKLSEFPTGGITSLNNLVTYPPVLEPVPVKPLFFDVAWNYINYPRTATQPVEKPEAVDSNPAGSAEDGAKHGGKKGWFGFGR</sequence>
<evidence type="ECO:0000256" key="6">
    <source>
        <dbReference type="ARBA" id="ARBA00023135"/>
    </source>
</evidence>
<accession>A0A9P8I8G1</accession>
<feature type="compositionally biased region" description="Basic residues" evidence="10">
    <location>
        <begin position="295"/>
        <end position="307"/>
    </location>
</feature>
<organism evidence="11 12">
    <name type="scientific">Trichoglossum hirsutum</name>
    <dbReference type="NCBI Taxonomy" id="265104"/>
    <lineage>
        <taxon>Eukaryota</taxon>
        <taxon>Fungi</taxon>
        <taxon>Dikarya</taxon>
        <taxon>Ascomycota</taxon>
        <taxon>Pezizomycotina</taxon>
        <taxon>Geoglossomycetes</taxon>
        <taxon>Geoglossales</taxon>
        <taxon>Geoglossaceae</taxon>
        <taxon>Trichoglossum</taxon>
    </lineage>
</organism>
<dbReference type="GO" id="GO:0030942">
    <property type="term" value="F:endoplasmic reticulum signal peptide binding"/>
    <property type="evidence" value="ECO:0007669"/>
    <property type="project" value="InterPro"/>
</dbReference>
<dbReference type="InterPro" id="IPR026258">
    <property type="entry name" value="SRP68"/>
</dbReference>
<comment type="similarity">
    <text evidence="3">Belongs to the SRP68 family.</text>
</comment>
<keyword evidence="7" id="KW-0539">Nucleus</keyword>
<dbReference type="PIRSF" id="PIRSF038995">
    <property type="entry name" value="SRP68"/>
    <property type="match status" value="1"/>
</dbReference>
<comment type="caution">
    <text evidence="11">The sequence shown here is derived from an EMBL/GenBank/DDBJ whole genome shotgun (WGS) entry which is preliminary data.</text>
</comment>
<evidence type="ECO:0000256" key="7">
    <source>
        <dbReference type="ARBA" id="ARBA00023242"/>
    </source>
</evidence>
<proteinExistence type="inferred from homology"/>
<dbReference type="EMBL" id="JAGHQM010001350">
    <property type="protein sequence ID" value="KAH0555800.1"/>
    <property type="molecule type" value="Genomic_DNA"/>
</dbReference>
<evidence type="ECO:0000256" key="1">
    <source>
        <dbReference type="ARBA" id="ARBA00004496"/>
    </source>
</evidence>
<dbReference type="AlphaFoldDB" id="A0A9P8I8G1"/>
<keyword evidence="12" id="KW-1185">Reference proteome</keyword>
<keyword evidence="4" id="KW-0963">Cytoplasm</keyword>
<dbReference type="GO" id="GO:0008312">
    <property type="term" value="F:7S RNA binding"/>
    <property type="evidence" value="ECO:0007669"/>
    <property type="project" value="InterPro"/>
</dbReference>
<evidence type="ECO:0000256" key="5">
    <source>
        <dbReference type="ARBA" id="ARBA00022884"/>
    </source>
</evidence>
<evidence type="ECO:0000313" key="12">
    <source>
        <dbReference type="Proteomes" id="UP000750711"/>
    </source>
</evidence>
<dbReference type="PANTHER" id="PTHR12860:SF0">
    <property type="entry name" value="SIGNAL RECOGNITION PARTICLE SUBUNIT SRP68"/>
    <property type="match status" value="1"/>
</dbReference>
<evidence type="ECO:0000256" key="8">
    <source>
        <dbReference type="ARBA" id="ARBA00023274"/>
    </source>
</evidence>
<keyword evidence="5" id="KW-0694">RNA-binding</keyword>
<evidence type="ECO:0000256" key="2">
    <source>
        <dbReference type="ARBA" id="ARBA00004604"/>
    </source>
</evidence>
<dbReference type="Pfam" id="PF16969">
    <property type="entry name" value="SRP68"/>
    <property type="match status" value="1"/>
</dbReference>
<keyword evidence="8" id="KW-0687">Ribonucleoprotein</keyword>
<dbReference type="Gene3D" id="1.10.3450.40">
    <property type="entry name" value="Signal recognition particle, SRP68 subunit, RNA-binding domain"/>
    <property type="match status" value="1"/>
</dbReference>
<protein>
    <recommendedName>
        <fullName evidence="9">Signal recognition particle subunit SRP68</fullName>
    </recommendedName>
</protein>
<dbReference type="Proteomes" id="UP000750711">
    <property type="component" value="Unassembled WGS sequence"/>
</dbReference>
<feature type="compositionally biased region" description="Basic and acidic residues" evidence="10">
    <location>
        <begin position="308"/>
        <end position="318"/>
    </location>
</feature>
<keyword evidence="6" id="KW-0733">Signal recognition particle</keyword>
<evidence type="ECO:0000256" key="4">
    <source>
        <dbReference type="ARBA" id="ARBA00022490"/>
    </source>
</evidence>
<dbReference type="GO" id="GO:0006614">
    <property type="term" value="P:SRP-dependent cotranslational protein targeting to membrane"/>
    <property type="evidence" value="ECO:0007669"/>
    <property type="project" value="InterPro"/>
</dbReference>
<dbReference type="PANTHER" id="PTHR12860">
    <property type="entry name" value="SIGNAL RECOGNITION PARTICLE 68 KDA PROTEIN"/>
    <property type="match status" value="1"/>
</dbReference>
<name>A0A9P8I8G1_9PEZI</name>
<comment type="subcellular location">
    <subcellularLocation>
        <location evidence="1">Cytoplasm</location>
    </subcellularLocation>
    <subcellularLocation>
        <location evidence="2">Nucleus</location>
        <location evidence="2">Nucleolus</location>
    </subcellularLocation>
</comment>